<comment type="subcellular location">
    <subcellularLocation>
        <location evidence="1">Cell membrane</location>
        <topology evidence="1">Multi-pass membrane protein</topology>
    </subcellularLocation>
</comment>
<keyword evidence="3" id="KW-1133">Transmembrane helix</keyword>
<dbReference type="InterPro" id="IPR023298">
    <property type="entry name" value="ATPase_P-typ_TM_dom_sf"/>
</dbReference>
<dbReference type="InterPro" id="IPR050510">
    <property type="entry name" value="Cation_transp_ATPase_P-type"/>
</dbReference>
<feature type="transmembrane region" description="Helical" evidence="3">
    <location>
        <begin position="133"/>
        <end position="151"/>
    </location>
</feature>
<dbReference type="Proteomes" id="UP001652542">
    <property type="component" value="Unassembled WGS sequence"/>
</dbReference>
<dbReference type="Gene3D" id="1.20.1110.10">
    <property type="entry name" value="Calcium-transporting ATPase, transmembrane domain"/>
    <property type="match status" value="2"/>
</dbReference>
<evidence type="ECO:0000259" key="4">
    <source>
        <dbReference type="Pfam" id="PF00689"/>
    </source>
</evidence>
<comment type="caution">
    <text evidence="5">The sequence shown here is derived from an EMBL/GenBank/DDBJ whole genome shotgun (WGS) entry which is preliminary data.</text>
</comment>
<evidence type="ECO:0000313" key="5">
    <source>
        <dbReference type="EMBL" id="MCV2868439.1"/>
    </source>
</evidence>
<keyword evidence="6" id="KW-1185">Reference proteome</keyword>
<dbReference type="PANTHER" id="PTHR43294">
    <property type="entry name" value="SODIUM/POTASSIUM-TRANSPORTING ATPASE SUBUNIT ALPHA"/>
    <property type="match status" value="1"/>
</dbReference>
<accession>A0ABT2ZBC8</accession>
<dbReference type="RefSeq" id="WP_263734051.1">
    <property type="nucleotide sequence ID" value="NZ_JAOWKY010000001.1"/>
</dbReference>
<dbReference type="PANTHER" id="PTHR43294:SF21">
    <property type="entry name" value="CATION TRANSPORTING ATPASE"/>
    <property type="match status" value="1"/>
</dbReference>
<dbReference type="Pfam" id="PF00689">
    <property type="entry name" value="Cation_ATPase_C"/>
    <property type="match status" value="1"/>
</dbReference>
<organism evidence="5 6">
    <name type="scientific">Albidovulum marisflavi</name>
    <dbReference type="NCBI Taxonomy" id="2984159"/>
    <lineage>
        <taxon>Bacteria</taxon>
        <taxon>Pseudomonadati</taxon>
        <taxon>Pseudomonadota</taxon>
        <taxon>Alphaproteobacteria</taxon>
        <taxon>Rhodobacterales</taxon>
        <taxon>Paracoccaceae</taxon>
        <taxon>Albidovulum</taxon>
    </lineage>
</organism>
<feature type="transmembrane region" description="Helical" evidence="3">
    <location>
        <begin position="28"/>
        <end position="48"/>
    </location>
</feature>
<dbReference type="InterPro" id="IPR006068">
    <property type="entry name" value="ATPase_P-typ_cation-transptr_C"/>
</dbReference>
<evidence type="ECO:0000256" key="2">
    <source>
        <dbReference type="ARBA" id="ARBA00022475"/>
    </source>
</evidence>
<feature type="transmembrane region" description="Helical" evidence="3">
    <location>
        <begin position="204"/>
        <end position="224"/>
    </location>
</feature>
<sequence>MVLRDDAFSTIIVAMRQGRVIFENIRRFVVYLMSCNVSEVLVVGLAVACGLPAPLLPLQILYLNLVTDVFPAFALGLGRGDENIMRKPPRDPKDPFVTRRHWVLMGVLGGAITLATLGAFALSLFWLGLGTGPSVTVAFVTLALAQTWNVYNLRDPEAGFFRNDVTRNPYVWGAVALCIALVALALWHPLLAGLLRLAPLEPPGLALAFGSSLVPLALGQLWIVTARESVGQGGCRTAPAAR</sequence>
<dbReference type="EMBL" id="JAOWKY010000001">
    <property type="protein sequence ID" value="MCV2868439.1"/>
    <property type="molecule type" value="Genomic_DNA"/>
</dbReference>
<evidence type="ECO:0000256" key="1">
    <source>
        <dbReference type="ARBA" id="ARBA00004651"/>
    </source>
</evidence>
<proteinExistence type="predicted"/>
<gene>
    <name evidence="5" type="ORF">OEW28_07335</name>
</gene>
<evidence type="ECO:0000256" key="3">
    <source>
        <dbReference type="SAM" id="Phobius"/>
    </source>
</evidence>
<evidence type="ECO:0000313" key="6">
    <source>
        <dbReference type="Proteomes" id="UP001652542"/>
    </source>
</evidence>
<feature type="transmembrane region" description="Helical" evidence="3">
    <location>
        <begin position="60"/>
        <end position="80"/>
    </location>
</feature>
<reference evidence="5 6" key="1">
    <citation type="submission" date="2022-10" db="EMBL/GenBank/DDBJ databases">
        <title>Defluviimonas sp. nov., isolated from ocean surface water.</title>
        <authorList>
            <person name="He W."/>
            <person name="Wang L."/>
            <person name="Zhang D.-F."/>
        </authorList>
    </citation>
    <scope>NUCLEOTIDE SEQUENCE [LARGE SCALE GENOMIC DNA]</scope>
    <source>
        <strain evidence="5 6">WL0002</strain>
    </source>
</reference>
<keyword evidence="2" id="KW-1003">Cell membrane</keyword>
<keyword evidence="3" id="KW-0472">Membrane</keyword>
<feature type="transmembrane region" description="Helical" evidence="3">
    <location>
        <begin position="171"/>
        <end position="192"/>
    </location>
</feature>
<protein>
    <submittedName>
        <fullName evidence="5">Cation transporting ATPase C-terminal domain-containing protein</fullName>
    </submittedName>
</protein>
<name>A0ABT2ZBC8_9RHOB</name>
<dbReference type="SUPFAM" id="SSF81665">
    <property type="entry name" value="Calcium ATPase, transmembrane domain M"/>
    <property type="match status" value="1"/>
</dbReference>
<keyword evidence="3" id="KW-0812">Transmembrane</keyword>
<feature type="transmembrane region" description="Helical" evidence="3">
    <location>
        <begin position="101"/>
        <end position="127"/>
    </location>
</feature>
<feature type="domain" description="Cation-transporting P-type ATPase C-terminal" evidence="4">
    <location>
        <begin position="52"/>
        <end position="222"/>
    </location>
</feature>